<dbReference type="EMBL" id="CP012023">
    <property type="protein sequence ID" value="ALI54345.1"/>
    <property type="molecule type" value="Genomic_DNA"/>
</dbReference>
<dbReference type="EC" id="2.5.1.18" evidence="2"/>
<dbReference type="PATRIC" id="fig|1397108.4.peg.411"/>
<dbReference type="GO" id="GO:0004364">
    <property type="term" value="F:glutathione transferase activity"/>
    <property type="evidence" value="ECO:0007669"/>
    <property type="project" value="UniProtKB-EC"/>
</dbReference>
<keyword evidence="3" id="KW-1185">Reference proteome</keyword>
<dbReference type="CDD" id="cd00570">
    <property type="entry name" value="GST_N_family"/>
    <property type="match status" value="1"/>
</dbReference>
<accession>A0A0P0A966</accession>
<name>A0A0P0A966_9RHOB</name>
<dbReference type="Pfam" id="PF13417">
    <property type="entry name" value="GST_N_3"/>
    <property type="match status" value="1"/>
</dbReference>
<gene>
    <name evidence="2" type="ORF">IMCC12053_396</name>
</gene>
<evidence type="ECO:0000313" key="2">
    <source>
        <dbReference type="EMBL" id="ALI54345.1"/>
    </source>
</evidence>
<dbReference type="Gene3D" id="3.40.30.110">
    <property type="match status" value="2"/>
</dbReference>
<proteinExistence type="predicted"/>
<feature type="domain" description="GST N-terminal" evidence="1">
    <location>
        <begin position="14"/>
        <end position="93"/>
    </location>
</feature>
<evidence type="ECO:0000313" key="3">
    <source>
        <dbReference type="Proteomes" id="UP000064920"/>
    </source>
</evidence>
<dbReference type="InterPro" id="IPR036282">
    <property type="entry name" value="Glutathione-S-Trfase_C_sf"/>
</dbReference>
<protein>
    <submittedName>
        <fullName evidence="2">Putative glutathione s-transferase protein</fullName>
        <ecNumber evidence="2">2.5.1.18</ecNumber>
    </submittedName>
</protein>
<dbReference type="SUPFAM" id="SSF47616">
    <property type="entry name" value="GST C-terminal domain-like"/>
    <property type="match status" value="1"/>
</dbReference>
<dbReference type="InterPro" id="IPR036249">
    <property type="entry name" value="Thioredoxin-like_sf"/>
</dbReference>
<keyword evidence="2" id="KW-0808">Transferase</keyword>
<dbReference type="AlphaFoldDB" id="A0A0P0A966"/>
<dbReference type="STRING" id="1397108.IMCC12053_396"/>
<evidence type="ECO:0000259" key="1">
    <source>
        <dbReference type="PROSITE" id="PS50404"/>
    </source>
</evidence>
<dbReference type="SUPFAM" id="SSF52833">
    <property type="entry name" value="Thioredoxin-like"/>
    <property type="match status" value="1"/>
</dbReference>
<dbReference type="InterPro" id="IPR004045">
    <property type="entry name" value="Glutathione_S-Trfase_N"/>
</dbReference>
<organism evidence="2 3">
    <name type="scientific">Celeribacter marinus</name>
    <dbReference type="NCBI Taxonomy" id="1397108"/>
    <lineage>
        <taxon>Bacteria</taxon>
        <taxon>Pseudomonadati</taxon>
        <taxon>Pseudomonadota</taxon>
        <taxon>Alphaproteobacteria</taxon>
        <taxon>Rhodobacterales</taxon>
        <taxon>Roseobacteraceae</taxon>
        <taxon>Celeribacter</taxon>
    </lineage>
</organism>
<dbReference type="Proteomes" id="UP000064920">
    <property type="component" value="Chromosome"/>
</dbReference>
<dbReference type="Pfam" id="PF13410">
    <property type="entry name" value="GST_C_2"/>
    <property type="match status" value="1"/>
</dbReference>
<reference evidence="2 3" key="1">
    <citation type="submission" date="2015-05" db="EMBL/GenBank/DDBJ databases">
        <authorList>
            <person name="Wang D.B."/>
            <person name="Wang M."/>
        </authorList>
    </citation>
    <scope>NUCLEOTIDE SEQUENCE [LARGE SCALE GENOMIC DNA]</scope>
    <source>
        <strain evidence="2 3">IMCC 12053</strain>
    </source>
</reference>
<sequence length="326" mass="35816">MLFAKEYKVSDPSSEVIFHAYPQSPVAEKVRVVFGIKGLAWRSVDIPRLPPKPMLTALTGGYRRTPVMQIGADIYCDSQCIIRELERRFASPSLMPTSEQGLMWCLSRWTDGALFDQTVRHILGAAGDGLDKEFAADRGRLYLGEDWAAALKQANADLPHLVSQLRAPLSWLNTQLSDGRAFLLGEQPAAIDAQFYHVVWFLRGRWADGPSFLAQFKELERWEANVQSIGHGTSREMDPQDAIARAKGLEPNAQTGVAAHDPQGLAVGQSVTVRPDVNGGEQPVAGTLRYADAETVVIERSAEDVGTVCVHFPRAGYRIDVTDTAA</sequence>
<dbReference type="KEGG" id="cmar:IMCC12053_396"/>
<dbReference type="PROSITE" id="PS50404">
    <property type="entry name" value="GST_NTER"/>
    <property type="match status" value="1"/>
</dbReference>